<proteinExistence type="predicted"/>
<protein>
    <submittedName>
        <fullName evidence="2">Capsule biosynthesis protein CapC</fullName>
    </submittedName>
</protein>
<dbReference type="EMBL" id="VSSQ01000032">
    <property type="protein sequence ID" value="MPL66395.1"/>
    <property type="molecule type" value="Genomic_DNA"/>
</dbReference>
<dbReference type="AlphaFoldDB" id="A0A644THB5"/>
<keyword evidence="1" id="KW-1133">Transmembrane helix</keyword>
<name>A0A644THB5_9ZZZZ</name>
<feature type="transmembrane region" description="Helical" evidence="1">
    <location>
        <begin position="12"/>
        <end position="36"/>
    </location>
</feature>
<keyword evidence="1" id="KW-0812">Transmembrane</keyword>
<feature type="transmembrane region" description="Helical" evidence="1">
    <location>
        <begin position="74"/>
        <end position="95"/>
    </location>
</feature>
<feature type="transmembrane region" description="Helical" evidence="1">
    <location>
        <begin position="127"/>
        <end position="146"/>
    </location>
</feature>
<dbReference type="Pfam" id="PF14102">
    <property type="entry name" value="Caps_synth_CapC"/>
    <property type="match status" value="1"/>
</dbReference>
<organism evidence="2">
    <name type="scientific">bioreactor metagenome</name>
    <dbReference type="NCBI Taxonomy" id="1076179"/>
    <lineage>
        <taxon>unclassified sequences</taxon>
        <taxon>metagenomes</taxon>
        <taxon>ecological metagenomes</taxon>
    </lineage>
</organism>
<feature type="transmembrane region" description="Helical" evidence="1">
    <location>
        <begin position="42"/>
        <end position="62"/>
    </location>
</feature>
<sequence>MIQDMAIGLGLAVNLFFTEILGLPSGGFIVPGYLALYLHRPIRLASTYAVAFLTWAFVRFVLGKLLILYGRRSFALCLLSGFLISLISERLLLLFPGITLEFQPIGHLIPGLLASGMLSEGILRTSLVSLLGAAIVRIILVLLGFAGL</sequence>
<reference evidence="2" key="1">
    <citation type="submission" date="2019-08" db="EMBL/GenBank/DDBJ databases">
        <authorList>
            <person name="Kucharzyk K."/>
            <person name="Murdoch R.W."/>
            <person name="Higgins S."/>
            <person name="Loffler F."/>
        </authorList>
    </citation>
    <scope>NUCLEOTIDE SEQUENCE</scope>
</reference>
<evidence type="ECO:0000313" key="2">
    <source>
        <dbReference type="EMBL" id="MPL66395.1"/>
    </source>
</evidence>
<dbReference type="GO" id="GO:0016020">
    <property type="term" value="C:membrane"/>
    <property type="evidence" value="ECO:0007669"/>
    <property type="project" value="InterPro"/>
</dbReference>
<keyword evidence="1" id="KW-0472">Membrane</keyword>
<comment type="caution">
    <text evidence="2">The sequence shown here is derived from an EMBL/GenBank/DDBJ whole genome shotgun (WGS) entry which is preliminary data.</text>
</comment>
<accession>A0A644THB5</accession>
<dbReference type="InterPro" id="IPR008338">
    <property type="entry name" value="Capsule_biosynth_CapC"/>
</dbReference>
<gene>
    <name evidence="2" type="primary">capC_1</name>
    <name evidence="2" type="ORF">SDC9_12068</name>
</gene>
<dbReference type="GO" id="GO:0045227">
    <property type="term" value="P:capsule polysaccharide biosynthetic process"/>
    <property type="evidence" value="ECO:0007669"/>
    <property type="project" value="InterPro"/>
</dbReference>
<evidence type="ECO:0000256" key="1">
    <source>
        <dbReference type="SAM" id="Phobius"/>
    </source>
</evidence>